<protein>
    <submittedName>
        <fullName evidence="1">46381_t:CDS:1</fullName>
    </submittedName>
</protein>
<reference evidence="1 2" key="1">
    <citation type="submission" date="2021-06" db="EMBL/GenBank/DDBJ databases">
        <authorList>
            <person name="Kallberg Y."/>
            <person name="Tangrot J."/>
            <person name="Rosling A."/>
        </authorList>
    </citation>
    <scope>NUCLEOTIDE SEQUENCE [LARGE SCALE GENOMIC DNA]</scope>
    <source>
        <strain evidence="1 2">120-4 pot B 10/14</strain>
    </source>
</reference>
<evidence type="ECO:0000313" key="1">
    <source>
        <dbReference type="EMBL" id="CAG8675185.1"/>
    </source>
</evidence>
<proteinExistence type="predicted"/>
<dbReference type="EMBL" id="CAJVQB010006004">
    <property type="protein sequence ID" value="CAG8675185.1"/>
    <property type="molecule type" value="Genomic_DNA"/>
</dbReference>
<feature type="non-terminal residue" evidence="1">
    <location>
        <position position="55"/>
    </location>
</feature>
<accession>A0ABN7UTY5</accession>
<organism evidence="1 2">
    <name type="scientific">Gigaspora margarita</name>
    <dbReference type="NCBI Taxonomy" id="4874"/>
    <lineage>
        <taxon>Eukaryota</taxon>
        <taxon>Fungi</taxon>
        <taxon>Fungi incertae sedis</taxon>
        <taxon>Mucoromycota</taxon>
        <taxon>Glomeromycotina</taxon>
        <taxon>Glomeromycetes</taxon>
        <taxon>Diversisporales</taxon>
        <taxon>Gigasporaceae</taxon>
        <taxon>Gigaspora</taxon>
    </lineage>
</organism>
<gene>
    <name evidence="1" type="ORF">GMARGA_LOCUS10650</name>
</gene>
<sequence length="55" mass="6358">MVDGSDVQKQFSDSDEKIKLRAMNEVQFHPNVQYTSKFIRTDHIHTSNTAPSKHI</sequence>
<dbReference type="Proteomes" id="UP000789901">
    <property type="component" value="Unassembled WGS sequence"/>
</dbReference>
<evidence type="ECO:0000313" key="2">
    <source>
        <dbReference type="Proteomes" id="UP000789901"/>
    </source>
</evidence>
<name>A0ABN7UTY5_GIGMA</name>
<keyword evidence="2" id="KW-1185">Reference proteome</keyword>
<comment type="caution">
    <text evidence="1">The sequence shown here is derived from an EMBL/GenBank/DDBJ whole genome shotgun (WGS) entry which is preliminary data.</text>
</comment>